<dbReference type="GO" id="GO:0005840">
    <property type="term" value="C:ribosome"/>
    <property type="evidence" value="ECO:0007669"/>
    <property type="project" value="UniProtKB-KW"/>
</dbReference>
<dbReference type="EMBL" id="QLNI01000012">
    <property type="protein sequence ID" value="RAM02628.1"/>
    <property type="molecule type" value="Genomic_DNA"/>
</dbReference>
<organism evidence="2 3">
    <name type="scientific">Desulfobacter hydrogenophilus</name>
    <dbReference type="NCBI Taxonomy" id="2291"/>
    <lineage>
        <taxon>Bacteria</taxon>
        <taxon>Pseudomonadati</taxon>
        <taxon>Thermodesulfobacteriota</taxon>
        <taxon>Desulfobacteria</taxon>
        <taxon>Desulfobacterales</taxon>
        <taxon>Desulfobacteraceae</taxon>
        <taxon>Desulfobacter</taxon>
    </lineage>
</organism>
<dbReference type="Proteomes" id="UP000293902">
    <property type="component" value="Chromosome"/>
</dbReference>
<reference evidence="2 3" key="1">
    <citation type="submission" date="2018-06" db="EMBL/GenBank/DDBJ databases">
        <title>Complete Genome Sequence of Desulfobacter hydrogenophilus (DSM3380).</title>
        <authorList>
            <person name="Marietou A."/>
            <person name="Schreiber L."/>
            <person name="Marshall I."/>
            <person name="Jorgensen B."/>
        </authorList>
    </citation>
    <scope>NUCLEOTIDE SEQUENCE [LARGE SCALE GENOMIC DNA]</scope>
    <source>
        <strain evidence="2 3">DSM 3380</strain>
    </source>
</reference>
<dbReference type="Proteomes" id="UP000248798">
    <property type="component" value="Unassembled WGS sequence"/>
</dbReference>
<sequence length="54" mass="5999">MSSFFLTGSIGTSVPLKRVCPKCLIAQIVAFSKRHQFVKCKFCGTNIPPRKGRN</sequence>
<keyword evidence="2" id="KW-0687">Ribonucleoprotein</keyword>
<keyword evidence="4" id="KW-1185">Reference proteome</keyword>
<gene>
    <name evidence="2" type="ORF">DO021_07240</name>
    <name evidence="1" type="ORF">EYB58_03185</name>
</gene>
<protein>
    <submittedName>
        <fullName evidence="2">30S ribosomal protein S27</fullName>
    </submittedName>
</protein>
<accession>A0A328FDD6</accession>
<dbReference type="EMBL" id="CP036313">
    <property type="protein sequence ID" value="QBH12013.1"/>
    <property type="molecule type" value="Genomic_DNA"/>
</dbReference>
<proteinExistence type="predicted"/>
<name>A0A328FDD6_9BACT</name>
<evidence type="ECO:0000313" key="4">
    <source>
        <dbReference type="Proteomes" id="UP000293902"/>
    </source>
</evidence>
<dbReference type="AlphaFoldDB" id="A0A328FDD6"/>
<keyword evidence="2" id="KW-0689">Ribosomal protein</keyword>
<dbReference type="OrthoDB" id="5522908at2"/>
<evidence type="ECO:0000313" key="1">
    <source>
        <dbReference type="EMBL" id="QBH12013.1"/>
    </source>
</evidence>
<evidence type="ECO:0000313" key="3">
    <source>
        <dbReference type="Proteomes" id="UP000248798"/>
    </source>
</evidence>
<evidence type="ECO:0000313" key="2">
    <source>
        <dbReference type="EMBL" id="RAM02628.1"/>
    </source>
</evidence>
<reference evidence="1 4" key="2">
    <citation type="submission" date="2019-02" db="EMBL/GenBank/DDBJ databases">
        <title>Complete genome sequence of Desulfobacter hydrogenophilus AcRS1.</title>
        <authorList>
            <person name="Marietou A."/>
            <person name="Lund M.B."/>
            <person name="Marshall I.P.G."/>
            <person name="Schreiber L."/>
            <person name="Jorgensen B."/>
        </authorList>
    </citation>
    <scope>NUCLEOTIDE SEQUENCE [LARGE SCALE GENOMIC DNA]</scope>
    <source>
        <strain evidence="1 4">AcRS1</strain>
    </source>
</reference>